<sequence>MAVRFKPNRISDEAMSHDERAFKAVRSGLRRTVVSVFSFREIRRIDKSLEFLV</sequence>
<dbReference type="AlphaFoldDB" id="D1PV41"/>
<keyword evidence="2" id="KW-1185">Reference proteome</keyword>
<reference evidence="1 2" key="1">
    <citation type="submission" date="2009-10" db="EMBL/GenBank/DDBJ databases">
        <authorList>
            <person name="Qin X."/>
            <person name="Bachman B."/>
            <person name="Battles P."/>
            <person name="Bell A."/>
            <person name="Bess C."/>
            <person name="Bickham C."/>
            <person name="Chaboub L."/>
            <person name="Chen D."/>
            <person name="Coyle M."/>
            <person name="Deiros D.R."/>
            <person name="Dinh H."/>
            <person name="Forbes L."/>
            <person name="Fowler G."/>
            <person name="Francisco L."/>
            <person name="Fu Q."/>
            <person name="Gubbala S."/>
            <person name="Hale W."/>
            <person name="Han Y."/>
            <person name="Hemphill L."/>
            <person name="Highlander S.K."/>
            <person name="Hirani K."/>
            <person name="Hogues M."/>
            <person name="Jackson L."/>
            <person name="Jakkamsetti A."/>
            <person name="Javaid M."/>
            <person name="Jiang H."/>
            <person name="Korchina V."/>
            <person name="Kovar C."/>
            <person name="Lara F."/>
            <person name="Lee S."/>
            <person name="Mata R."/>
            <person name="Mathew T."/>
            <person name="Moen C."/>
            <person name="Morales K."/>
            <person name="Munidasa M."/>
            <person name="Nazareth L."/>
            <person name="Ngo R."/>
            <person name="Nguyen L."/>
            <person name="Okwuonu G."/>
            <person name="Ongeri F."/>
            <person name="Patil S."/>
            <person name="Petrosino J."/>
            <person name="Pham C."/>
            <person name="Pham P."/>
            <person name="Pu L.-L."/>
            <person name="Puazo M."/>
            <person name="Raj R."/>
            <person name="Reid J."/>
            <person name="Rouhana J."/>
            <person name="Saada N."/>
            <person name="Shang Y."/>
            <person name="Simmons D."/>
            <person name="Thornton R."/>
            <person name="Warren J."/>
            <person name="Weissenberger G."/>
            <person name="Zhang J."/>
            <person name="Zhang L."/>
            <person name="Zhou C."/>
            <person name="Zhu D."/>
            <person name="Muzny D."/>
            <person name="Worley K."/>
            <person name="Gibbs R."/>
        </authorList>
    </citation>
    <scope>NUCLEOTIDE SEQUENCE [LARGE SCALE GENOMIC DNA]</scope>
    <source>
        <strain evidence="1 2">DSM 17361</strain>
    </source>
</reference>
<name>D1PV41_9BACT</name>
<evidence type="ECO:0000313" key="2">
    <source>
        <dbReference type="Proteomes" id="UP000003160"/>
    </source>
</evidence>
<comment type="caution">
    <text evidence="1">The sequence shown here is derived from an EMBL/GenBank/DDBJ whole genome shotgun (WGS) entry which is preliminary data.</text>
</comment>
<accession>D1PV41</accession>
<gene>
    <name evidence="1" type="ORF">HMPREF0645_0826</name>
</gene>
<dbReference type="HOGENOM" id="CLU_3064711_0_0_10"/>
<protein>
    <submittedName>
        <fullName evidence="1">Uncharacterized protein</fullName>
    </submittedName>
</protein>
<dbReference type="Proteomes" id="UP000003160">
    <property type="component" value="Unassembled WGS sequence"/>
</dbReference>
<dbReference type="EMBL" id="ACKS01000034">
    <property type="protein sequence ID" value="EFA44761.1"/>
    <property type="molecule type" value="Genomic_DNA"/>
</dbReference>
<proteinExistence type="predicted"/>
<organism evidence="1 2">
    <name type="scientific">Hallella bergensis DSM 17361</name>
    <dbReference type="NCBI Taxonomy" id="585502"/>
    <lineage>
        <taxon>Bacteria</taxon>
        <taxon>Pseudomonadati</taxon>
        <taxon>Bacteroidota</taxon>
        <taxon>Bacteroidia</taxon>
        <taxon>Bacteroidales</taxon>
        <taxon>Prevotellaceae</taxon>
        <taxon>Hallella</taxon>
    </lineage>
</organism>
<evidence type="ECO:0000313" key="1">
    <source>
        <dbReference type="EMBL" id="EFA44761.1"/>
    </source>
</evidence>